<dbReference type="RefSeq" id="WP_186840297.1">
    <property type="nucleotide sequence ID" value="NZ_JACOOZ010000004.1"/>
</dbReference>
<feature type="transmembrane region" description="Helical" evidence="2">
    <location>
        <begin position="12"/>
        <end position="30"/>
    </location>
</feature>
<keyword evidence="2" id="KW-0472">Membrane</keyword>
<keyword evidence="1" id="KW-0378">Hydrolase</keyword>
<evidence type="ECO:0000313" key="5">
    <source>
        <dbReference type="Proteomes" id="UP000597877"/>
    </source>
</evidence>
<dbReference type="SUPFAM" id="SSF51445">
    <property type="entry name" value="(Trans)glycosidases"/>
    <property type="match status" value="1"/>
</dbReference>
<keyword evidence="2" id="KW-0812">Transmembrane</keyword>
<proteinExistence type="predicted"/>
<dbReference type="Proteomes" id="UP000597877">
    <property type="component" value="Unassembled WGS sequence"/>
</dbReference>
<dbReference type="InterPro" id="IPR008979">
    <property type="entry name" value="Galactose-bd-like_sf"/>
</dbReference>
<sequence length="727" mass="82511">MINQIRKKENLLRLVFMIVMVIMLVPFFGMKKETQAAQAFEITAPANNGLIGAGCFDIKWSPAVGSSVKNYKLYIDGQLIATTSDTSYEYYTTNVKMYTAYVTAEYNNGTSKSTETITFGVTKKGLCANEEMARYLEPVEMNMGWYYNWAAYPHTYESYKTMEYVPMIWGTGNEGSISYVAENGYKHLLAYNEPDAGGDIGGSNIDVNTAIGHWNNFLGHDYVLGTPAPSLSPSWDNGVWFRTFMNGINHDTVDFIALHCYYWQYTGKEAAETFLREVVDKTYEMYHKPIWITEFAVYGWPHNDVEHIESVKEFMKTAIDGLNARPYVERYAWFSFNSTNETNGIASLYNYETGDLTELGRLYVEYGNPEGYVQLPLKGQEYTLFSGTRNTLLDDAVTIKDEIYENFVRKSGVSVVSTSDEGSDTGADKAIDSDIGTRWASAQKVDPSGLTIDLGQIINLKQINIIWETASAREYDIEVSSDGQTFTRIAEERDGISYNYKNDTMILDKMVNARYIRINGTSRNTECGYSIWDIAVYGKSIDTKPEIITSDKVKIEGYQISAVKGGSRVIGSVEPQINNARVLKWGFIYALDSSEGQNFNVDDRDIRIDSDNEYVRVFETSDQGNSNAVLGESSTAMYFVRTMLFASTTEKEFTTKYKVRAYAQLQNGEYVYSNVCTFSVYNISDYLYRNKKMSNLLSHEYLYNNILKVVNPSYKKVDFEWSNILAK</sequence>
<dbReference type="PANTHER" id="PTHR34154:SF3">
    <property type="entry name" value="ALKALI-SENSITIVE LINKAGE PROTEIN 1"/>
    <property type="match status" value="1"/>
</dbReference>
<dbReference type="Gene3D" id="2.60.120.260">
    <property type="entry name" value="Galactose-binding domain-like"/>
    <property type="match status" value="1"/>
</dbReference>
<organism evidence="4 5">
    <name type="scientific">Eubacterium segne</name>
    <dbReference type="NCBI Taxonomy" id="2763045"/>
    <lineage>
        <taxon>Bacteria</taxon>
        <taxon>Bacillati</taxon>
        <taxon>Bacillota</taxon>
        <taxon>Clostridia</taxon>
        <taxon>Eubacteriales</taxon>
        <taxon>Eubacteriaceae</taxon>
        <taxon>Eubacterium</taxon>
    </lineage>
</organism>
<dbReference type="InterPro" id="IPR017853">
    <property type="entry name" value="GH"/>
</dbReference>
<dbReference type="InterPro" id="IPR013783">
    <property type="entry name" value="Ig-like_fold"/>
</dbReference>
<name>A0ABR7F231_9FIRM</name>
<evidence type="ECO:0000256" key="1">
    <source>
        <dbReference type="ARBA" id="ARBA00023295"/>
    </source>
</evidence>
<keyword evidence="2" id="KW-1133">Transmembrane helix</keyword>
<keyword evidence="5" id="KW-1185">Reference proteome</keyword>
<keyword evidence="1" id="KW-0326">Glycosidase</keyword>
<dbReference type="SUPFAM" id="SSF49785">
    <property type="entry name" value="Galactose-binding domain-like"/>
    <property type="match status" value="1"/>
</dbReference>
<feature type="domain" description="F5/8 type C" evidence="3">
    <location>
        <begin position="396"/>
        <end position="539"/>
    </location>
</feature>
<dbReference type="Pfam" id="PF11790">
    <property type="entry name" value="Glyco_hydro_cc"/>
    <property type="match status" value="1"/>
</dbReference>
<gene>
    <name evidence="4" type="ORF">H8S00_06630</name>
</gene>
<evidence type="ECO:0000259" key="3">
    <source>
        <dbReference type="PROSITE" id="PS50022"/>
    </source>
</evidence>
<reference evidence="4 5" key="1">
    <citation type="submission" date="2020-08" db="EMBL/GenBank/DDBJ databases">
        <title>Genome public.</title>
        <authorList>
            <person name="Liu C."/>
            <person name="Sun Q."/>
        </authorList>
    </citation>
    <scope>NUCLEOTIDE SEQUENCE [LARGE SCALE GENOMIC DNA]</scope>
    <source>
        <strain evidence="4 5">BX4</strain>
    </source>
</reference>
<evidence type="ECO:0000313" key="4">
    <source>
        <dbReference type="EMBL" id="MBC5667655.1"/>
    </source>
</evidence>
<dbReference type="Pfam" id="PF00754">
    <property type="entry name" value="F5_F8_type_C"/>
    <property type="match status" value="1"/>
</dbReference>
<dbReference type="EMBL" id="JACOOZ010000004">
    <property type="protein sequence ID" value="MBC5667655.1"/>
    <property type="molecule type" value="Genomic_DNA"/>
</dbReference>
<dbReference type="InterPro" id="IPR053183">
    <property type="entry name" value="ASL1"/>
</dbReference>
<dbReference type="Gene3D" id="3.20.20.80">
    <property type="entry name" value="Glycosidases"/>
    <property type="match status" value="1"/>
</dbReference>
<comment type="caution">
    <text evidence="4">The sequence shown here is derived from an EMBL/GenBank/DDBJ whole genome shotgun (WGS) entry which is preliminary data.</text>
</comment>
<dbReference type="InterPro" id="IPR000421">
    <property type="entry name" value="FA58C"/>
</dbReference>
<accession>A0ABR7F231</accession>
<dbReference type="InterPro" id="IPR024655">
    <property type="entry name" value="Asl1_glyco_hydro_catalytic"/>
</dbReference>
<evidence type="ECO:0000256" key="2">
    <source>
        <dbReference type="SAM" id="Phobius"/>
    </source>
</evidence>
<dbReference type="Gene3D" id="2.60.40.10">
    <property type="entry name" value="Immunoglobulins"/>
    <property type="match status" value="1"/>
</dbReference>
<protein>
    <submittedName>
        <fullName evidence="4">Discoidin domain-containing protein</fullName>
    </submittedName>
</protein>
<dbReference type="PROSITE" id="PS50022">
    <property type="entry name" value="FA58C_3"/>
    <property type="match status" value="1"/>
</dbReference>
<dbReference type="PANTHER" id="PTHR34154">
    <property type="entry name" value="ALKALI-SENSITIVE LINKAGE PROTEIN 1"/>
    <property type="match status" value="1"/>
</dbReference>